<dbReference type="GO" id="GO:0003924">
    <property type="term" value="F:GTPase activity"/>
    <property type="evidence" value="ECO:0007669"/>
    <property type="project" value="TreeGrafter"/>
</dbReference>
<dbReference type="InterPro" id="IPR023179">
    <property type="entry name" value="GTP-bd_ortho_bundle_sf"/>
</dbReference>
<dbReference type="Gene3D" id="1.10.1580.10">
    <property type="match status" value="1"/>
</dbReference>
<dbReference type="PANTHER" id="PTHR45782">
    <property type="entry name" value="MITOCHONDRIAL RIBOSOME-ASSOCIATED GTPASE 1"/>
    <property type="match status" value="1"/>
</dbReference>
<keyword evidence="2" id="KW-0342">GTP-binding</keyword>
<reference evidence="5" key="1">
    <citation type="submission" date="2022-03" db="EMBL/GenBank/DDBJ databases">
        <authorList>
            <person name="Legras J.-L."/>
            <person name="Devillers H."/>
            <person name="Grondin C."/>
        </authorList>
    </citation>
    <scope>NUCLEOTIDE SEQUENCE</scope>
    <source>
        <strain evidence="5">CLIB 1423</strain>
    </source>
</reference>
<sequence length="382" mass="43213">MAFVPRRTFPNYNLPLANFKGHHQKALTKFGHLAPQIDLVLEVRDSRAPISTTNVIFDKVLAHKQKIVLYSKKDLSVLKKNLLDKWHAQENEQYMFIDARNKKDATKVIDLVAKHYRSLNPPPPLGLRLMVIGMPNVGKSTLVNSLRDVGYISQLSNNRVSSKRSKVARTGGQPGVTKATSEIIRISESPDLLMHDTPGVFLPSVKDAETMLALSLVGCVHSSFIDPVVQADYLLYLLNLQDPKGKLYSEYLPHPTNSIMELLHGIAKKRDVLKMTKPLHWSVGEPLEETFDELGMANHWVNLWKQGKSPKYKGLFDLSAIVETNGEALREIFQQEKERVGTMNISEKITDSLGNDGSGKEKHRKRTAKDREYDLKNRLFKI</sequence>
<dbReference type="Gene3D" id="3.40.50.300">
    <property type="entry name" value="P-loop containing nucleotide triphosphate hydrolases"/>
    <property type="match status" value="1"/>
</dbReference>
<keyword evidence="6" id="KW-1185">Reference proteome</keyword>
<evidence type="ECO:0000256" key="3">
    <source>
        <dbReference type="SAM" id="MobiDB-lite"/>
    </source>
</evidence>
<evidence type="ECO:0000256" key="2">
    <source>
        <dbReference type="ARBA" id="ARBA00023134"/>
    </source>
</evidence>
<dbReference type="Proteomes" id="UP000837801">
    <property type="component" value="Unassembled WGS sequence"/>
</dbReference>
<evidence type="ECO:0000313" key="5">
    <source>
        <dbReference type="EMBL" id="CAH2351822.1"/>
    </source>
</evidence>
<accession>A0A9P0QN64</accession>
<dbReference type="PRINTS" id="PR00326">
    <property type="entry name" value="GTP1OBG"/>
</dbReference>
<dbReference type="InterPro" id="IPR027417">
    <property type="entry name" value="P-loop_NTPase"/>
</dbReference>
<dbReference type="SUPFAM" id="SSF52540">
    <property type="entry name" value="P-loop containing nucleoside triphosphate hydrolases"/>
    <property type="match status" value="1"/>
</dbReference>
<feature type="domain" description="G" evidence="4">
    <location>
        <begin position="129"/>
        <end position="239"/>
    </location>
</feature>
<dbReference type="InterPro" id="IPR006073">
    <property type="entry name" value="GTP-bd"/>
</dbReference>
<comment type="caution">
    <text evidence="5">The sequence shown here is derived from an EMBL/GenBank/DDBJ whole genome shotgun (WGS) entry which is preliminary data.</text>
</comment>
<dbReference type="EMBL" id="CAKXYY010000004">
    <property type="protein sequence ID" value="CAH2351822.1"/>
    <property type="molecule type" value="Genomic_DNA"/>
</dbReference>
<evidence type="ECO:0000256" key="1">
    <source>
        <dbReference type="ARBA" id="ARBA00022741"/>
    </source>
</evidence>
<dbReference type="PANTHER" id="PTHR45782:SF4">
    <property type="entry name" value="MITOCHONDRIAL RIBOSOME-ASSOCIATED GTPASE 1"/>
    <property type="match status" value="1"/>
</dbReference>
<name>A0A9P0QN64_9ASCO</name>
<feature type="compositionally biased region" description="Polar residues" evidence="3">
    <location>
        <begin position="346"/>
        <end position="355"/>
    </location>
</feature>
<organism evidence="5 6">
    <name type="scientific">[Candida] railenensis</name>
    <dbReference type="NCBI Taxonomy" id="45579"/>
    <lineage>
        <taxon>Eukaryota</taxon>
        <taxon>Fungi</taxon>
        <taxon>Dikarya</taxon>
        <taxon>Ascomycota</taxon>
        <taxon>Saccharomycotina</taxon>
        <taxon>Pichiomycetes</taxon>
        <taxon>Debaryomycetaceae</taxon>
        <taxon>Kurtzmaniella</taxon>
    </lineage>
</organism>
<protein>
    <submittedName>
        <fullName evidence="5">Mitochondrial GTPase 1</fullName>
    </submittedName>
</protein>
<evidence type="ECO:0000313" key="6">
    <source>
        <dbReference type="Proteomes" id="UP000837801"/>
    </source>
</evidence>
<dbReference type="CDD" id="cd01856">
    <property type="entry name" value="YlqF"/>
    <property type="match status" value="1"/>
</dbReference>
<dbReference type="GO" id="GO:0005739">
    <property type="term" value="C:mitochondrion"/>
    <property type="evidence" value="ECO:0007669"/>
    <property type="project" value="TreeGrafter"/>
</dbReference>
<proteinExistence type="predicted"/>
<dbReference type="GO" id="GO:0005525">
    <property type="term" value="F:GTP binding"/>
    <property type="evidence" value="ECO:0007669"/>
    <property type="project" value="UniProtKB-KW"/>
</dbReference>
<gene>
    <name evidence="5" type="ORF">CLIB1423_04S06744</name>
</gene>
<keyword evidence="1" id="KW-0547">Nucleotide-binding</keyword>
<dbReference type="OrthoDB" id="269151at2759"/>
<dbReference type="AlphaFoldDB" id="A0A9P0QN64"/>
<evidence type="ECO:0000259" key="4">
    <source>
        <dbReference type="Pfam" id="PF01926"/>
    </source>
</evidence>
<feature type="region of interest" description="Disordered" evidence="3">
    <location>
        <begin position="346"/>
        <end position="368"/>
    </location>
</feature>
<dbReference type="Pfam" id="PF01926">
    <property type="entry name" value="MMR_HSR1"/>
    <property type="match status" value="1"/>
</dbReference>
<dbReference type="GO" id="GO:0032543">
    <property type="term" value="P:mitochondrial translation"/>
    <property type="evidence" value="ECO:0007669"/>
    <property type="project" value="TreeGrafter"/>
</dbReference>